<evidence type="ECO:0000256" key="1">
    <source>
        <dbReference type="ARBA" id="ARBA00006756"/>
    </source>
</evidence>
<dbReference type="Proteomes" id="UP001221757">
    <property type="component" value="Unassembled WGS sequence"/>
</dbReference>
<comment type="subcellular location">
    <subcellularLocation>
        <location evidence="4">Bud</location>
    </subcellularLocation>
    <subcellularLocation>
        <location evidence="4">Bud neck</location>
    </subcellularLocation>
</comment>
<feature type="domain" description="Exocyst complex subunit Exo70 C-terminal" evidence="5">
    <location>
        <begin position="267"/>
        <end position="635"/>
    </location>
</feature>
<comment type="similarity">
    <text evidence="1 4">Belongs to the EXO70 family.</text>
</comment>
<dbReference type="GO" id="GO:0005546">
    <property type="term" value="F:phosphatidylinositol-4,5-bisphosphate binding"/>
    <property type="evidence" value="ECO:0007669"/>
    <property type="project" value="InterPro"/>
</dbReference>
<dbReference type="Gene3D" id="1.20.1280.170">
    <property type="entry name" value="Exocyst complex component Exo70"/>
    <property type="match status" value="1"/>
</dbReference>
<proteinExistence type="inferred from homology"/>
<dbReference type="SUPFAM" id="SSF74788">
    <property type="entry name" value="Cullin repeat-like"/>
    <property type="match status" value="1"/>
</dbReference>
<dbReference type="GO" id="GO:0006887">
    <property type="term" value="P:exocytosis"/>
    <property type="evidence" value="ECO:0007669"/>
    <property type="project" value="UniProtKB-KW"/>
</dbReference>
<gene>
    <name evidence="6" type="ORF">B0H17DRAFT_1193826</name>
</gene>
<keyword evidence="3 4" id="KW-0268">Exocytosis</keyword>
<dbReference type="GO" id="GO:0005935">
    <property type="term" value="C:cellular bud neck"/>
    <property type="evidence" value="ECO:0007669"/>
    <property type="project" value="UniProtKB-SubCell"/>
</dbReference>
<dbReference type="GO" id="GO:0015031">
    <property type="term" value="P:protein transport"/>
    <property type="evidence" value="ECO:0007669"/>
    <property type="project" value="UniProtKB-KW"/>
</dbReference>
<dbReference type="PANTHER" id="PTHR12542">
    <property type="entry name" value="EXOCYST COMPLEX PROTEIN EXO70"/>
    <property type="match status" value="1"/>
</dbReference>
<dbReference type="InterPro" id="IPR046364">
    <property type="entry name" value="Exo70_C"/>
</dbReference>
<dbReference type="InterPro" id="IPR016159">
    <property type="entry name" value="Cullin_repeat-like_dom_sf"/>
</dbReference>
<evidence type="ECO:0000313" key="7">
    <source>
        <dbReference type="Proteomes" id="UP001221757"/>
    </source>
</evidence>
<evidence type="ECO:0000259" key="5">
    <source>
        <dbReference type="Pfam" id="PF03081"/>
    </source>
</evidence>
<keyword evidence="4" id="KW-0653">Protein transport</keyword>
<dbReference type="PANTHER" id="PTHR12542:SF41">
    <property type="entry name" value="EXOCYST COMPLEX COMPONENT 7"/>
    <property type="match status" value="1"/>
</dbReference>
<comment type="function">
    <text evidence="4">Involved in the secretory pathway as part of the exocyst complex which tethers secretory vesicles to the sites of exocytosis. Also plays a role in the assembly of the exocyst.</text>
</comment>
<comment type="caution">
    <text evidence="6">The sequence shown here is derived from an EMBL/GenBank/DDBJ whole genome shotgun (WGS) entry which is preliminary data.</text>
</comment>
<sequence>MFGSDPADQYPSLFRPLHSARFLDMDDETAEIELLEQNLNKTRQISQRMTSILNSFDTRLAKLEKSILPLYTSTQMLNRRASNIEKALLKIDEVASNQEGIAAEEALILRGPQPGQLSVYQEALERLNASIAFKSSDRDSLDTARLVETGAKKLTQLYTKLVAEASTGSTPPPNTEVSAAPFPSAILNTLRPLVVFMRTLPLPASHPSHAAAPAILSTLKDAQRGYADMRGTWSRKCLEAQGKRVVDRADTVDSIVAGKEFARWVESLMSVADEEYKLIKELSPLSIPNAVASSYNALLNPLLALFSTTLTSLIAFIKRALHKHAFLALAAYEALGGLSPRWDTLLARRGSENAKANELKDGLGTLRAVCLRSFPEFLADIKMASLAGGAGKGASDTATGVADFVVSAVKYMDRLPEVHGAASAALLQLGDGNWKMGEGVQVGKGSKLGDGDEQVILEHFVYDVVTTTISSLTTISRTQKRPAHGSMYLLNNMAYLQHYTLDAPAHDALLDLLSKPTQAALTSGMRTARAAYFDANFSPLLQTLTDDPSAKGAKAAAKEKFTKFYELLDEVLERHRGARILEDDDETREAIGEDVVKLVVPSLVRFTNKYREKEFSKNPQKYIKQSSEAVEAQLKAIYR</sequence>
<reference evidence="6" key="1">
    <citation type="submission" date="2023-03" db="EMBL/GenBank/DDBJ databases">
        <title>Massive genome expansion in bonnet fungi (Mycena s.s.) driven by repeated elements and novel gene families across ecological guilds.</title>
        <authorList>
            <consortium name="Lawrence Berkeley National Laboratory"/>
            <person name="Harder C.B."/>
            <person name="Miyauchi S."/>
            <person name="Viragh M."/>
            <person name="Kuo A."/>
            <person name="Thoen E."/>
            <person name="Andreopoulos B."/>
            <person name="Lu D."/>
            <person name="Skrede I."/>
            <person name="Drula E."/>
            <person name="Henrissat B."/>
            <person name="Morin E."/>
            <person name="Kohler A."/>
            <person name="Barry K."/>
            <person name="LaButti K."/>
            <person name="Morin E."/>
            <person name="Salamov A."/>
            <person name="Lipzen A."/>
            <person name="Mereny Z."/>
            <person name="Hegedus B."/>
            <person name="Baldrian P."/>
            <person name="Stursova M."/>
            <person name="Weitz H."/>
            <person name="Taylor A."/>
            <person name="Grigoriev I.V."/>
            <person name="Nagy L.G."/>
            <person name="Martin F."/>
            <person name="Kauserud H."/>
        </authorList>
    </citation>
    <scope>NUCLEOTIDE SEQUENCE</scope>
    <source>
        <strain evidence="6">CBHHK067</strain>
    </source>
</reference>
<evidence type="ECO:0000256" key="4">
    <source>
        <dbReference type="RuleBase" id="RU365026"/>
    </source>
</evidence>
<keyword evidence="7" id="KW-1185">Reference proteome</keyword>
<dbReference type="EMBL" id="JARKIE010000011">
    <property type="protein sequence ID" value="KAJ7703889.1"/>
    <property type="molecule type" value="Genomic_DNA"/>
</dbReference>
<organism evidence="6 7">
    <name type="scientific">Mycena rosella</name>
    <name type="common">Pink bonnet</name>
    <name type="synonym">Agaricus rosellus</name>
    <dbReference type="NCBI Taxonomy" id="1033263"/>
    <lineage>
        <taxon>Eukaryota</taxon>
        <taxon>Fungi</taxon>
        <taxon>Dikarya</taxon>
        <taxon>Basidiomycota</taxon>
        <taxon>Agaricomycotina</taxon>
        <taxon>Agaricomycetes</taxon>
        <taxon>Agaricomycetidae</taxon>
        <taxon>Agaricales</taxon>
        <taxon>Marasmiineae</taxon>
        <taxon>Mycenaceae</taxon>
        <taxon>Mycena</taxon>
    </lineage>
</organism>
<evidence type="ECO:0000256" key="2">
    <source>
        <dbReference type="ARBA" id="ARBA00022448"/>
    </source>
</evidence>
<dbReference type="Pfam" id="PF03081">
    <property type="entry name" value="Exo70_C"/>
    <property type="match status" value="1"/>
</dbReference>
<name>A0AAD7GRV5_MYCRO</name>
<protein>
    <recommendedName>
        <fullName evidence="4">Exocyst complex protein EXO70</fullName>
    </recommendedName>
</protein>
<dbReference type="InterPro" id="IPR004140">
    <property type="entry name" value="Exo70"/>
</dbReference>
<dbReference type="GO" id="GO:0000145">
    <property type="term" value="C:exocyst"/>
    <property type="evidence" value="ECO:0007669"/>
    <property type="project" value="InterPro"/>
</dbReference>
<keyword evidence="2 4" id="KW-0813">Transport</keyword>
<dbReference type="AlphaFoldDB" id="A0AAD7GRV5"/>
<accession>A0AAD7GRV5</accession>
<evidence type="ECO:0000313" key="6">
    <source>
        <dbReference type="EMBL" id="KAJ7703889.1"/>
    </source>
</evidence>
<evidence type="ECO:0000256" key="3">
    <source>
        <dbReference type="ARBA" id="ARBA00022483"/>
    </source>
</evidence>